<dbReference type="PANTHER" id="PTHR43739:SF5">
    <property type="entry name" value="EXO-ALPHA-SIALIDASE"/>
    <property type="match status" value="1"/>
</dbReference>
<proteinExistence type="predicted"/>
<feature type="non-terminal residue" evidence="1">
    <location>
        <position position="354"/>
    </location>
</feature>
<evidence type="ECO:0000313" key="1">
    <source>
        <dbReference type="EMBL" id="SVC04046.1"/>
    </source>
</evidence>
<dbReference type="GO" id="GO:0010411">
    <property type="term" value="P:xyloglucan metabolic process"/>
    <property type="evidence" value="ECO:0007669"/>
    <property type="project" value="TreeGrafter"/>
</dbReference>
<reference evidence="1" key="1">
    <citation type="submission" date="2018-05" db="EMBL/GenBank/DDBJ databases">
        <authorList>
            <person name="Lanie J.A."/>
            <person name="Ng W.-L."/>
            <person name="Kazmierczak K.M."/>
            <person name="Andrzejewski T.M."/>
            <person name="Davidsen T.M."/>
            <person name="Wayne K.J."/>
            <person name="Tettelin H."/>
            <person name="Glass J.I."/>
            <person name="Rusch D."/>
            <person name="Podicherti R."/>
            <person name="Tsui H.-C.T."/>
            <person name="Winkler M.E."/>
        </authorList>
    </citation>
    <scope>NUCLEOTIDE SEQUENCE</scope>
</reference>
<organism evidence="1">
    <name type="scientific">marine metagenome</name>
    <dbReference type="NCBI Taxonomy" id="408172"/>
    <lineage>
        <taxon>unclassified sequences</taxon>
        <taxon>metagenomes</taxon>
        <taxon>ecological metagenomes</taxon>
    </lineage>
</organism>
<accession>A0A382IWP1</accession>
<gene>
    <name evidence="1" type="ORF">METZ01_LOCUS256900</name>
</gene>
<evidence type="ECO:0008006" key="2">
    <source>
        <dbReference type="Google" id="ProtNLM"/>
    </source>
</evidence>
<dbReference type="Gene3D" id="2.130.10.10">
    <property type="entry name" value="YVTN repeat-like/Quinoprotein amine dehydrogenase"/>
    <property type="match status" value="2"/>
</dbReference>
<feature type="non-terminal residue" evidence="1">
    <location>
        <position position="1"/>
    </location>
</feature>
<dbReference type="InterPro" id="IPR015943">
    <property type="entry name" value="WD40/YVTN_repeat-like_dom_sf"/>
</dbReference>
<dbReference type="InterPro" id="IPR036278">
    <property type="entry name" value="Sialidase_sf"/>
</dbReference>
<dbReference type="InterPro" id="IPR052025">
    <property type="entry name" value="Xyloglucanase_GH74"/>
</dbReference>
<protein>
    <recommendedName>
        <fullName evidence="2">Sortilin N-terminal domain-containing protein</fullName>
    </recommendedName>
</protein>
<dbReference type="InterPro" id="IPR002860">
    <property type="entry name" value="BNR_rpt"/>
</dbReference>
<dbReference type="AlphaFoldDB" id="A0A382IWP1"/>
<name>A0A382IWP1_9ZZZZ</name>
<dbReference type="EMBL" id="UINC01070136">
    <property type="protein sequence ID" value="SVC04046.1"/>
    <property type="molecule type" value="Genomic_DNA"/>
</dbReference>
<sequence length="354" mass="39855">VMGPAWSDGEIRGVYKTEDLGETWERILFTNPRTGAADLVIDPKNPEKIFAAMWEFRRWPWYFESGGEGSGLYISHDGGETWRESLAQDGFPSGELGRIGLVVSPSDPEVVYALVEAERSELLRSDNGGDTWVTISDEDGIAPRPFYYADLRIDPVNENRIYSLHGSIQVSEDKGQSFRTVVPSSLIHGDVQELWINPDDGRNMIMGNDGGLAFTRDGGVHWRFVENLTLAQFYHISLDDATPYNVYGGLQDNGSWFGPNTVWEDRGIMNLHWRRVGPGDGFSVFNDKTDDRYGYSTMQGGRLVRFDKMTGQRVAIQPVHPENVGLRFNWNAALNVDPLDPRALYLGSQFVHRT</sequence>
<dbReference type="PANTHER" id="PTHR43739">
    <property type="entry name" value="XYLOGLUCANASE (EUROFUNG)"/>
    <property type="match status" value="1"/>
</dbReference>
<dbReference type="Pfam" id="PF02012">
    <property type="entry name" value="BNR"/>
    <property type="match status" value="1"/>
</dbReference>
<dbReference type="SUPFAM" id="SSF50939">
    <property type="entry name" value="Sialidases"/>
    <property type="match status" value="1"/>
</dbReference>